<dbReference type="EMBL" id="CAJVQC010003016">
    <property type="protein sequence ID" value="CAG8520571.1"/>
    <property type="molecule type" value="Genomic_DNA"/>
</dbReference>
<sequence>MFCGAEEIRCRSCCGSCDRRQDCNACKKKKDCNACNEKKACAKIFRIIKWTIRIIFIASWLIVLIILSQEVVNDLPTTYHIRMTRRITSLIVPSLWDDFGLPPKYDSQAHISSIIYPTTRSETYFMSAISGFMIDPYNFVVETQKEQRNKSALSVISNALAIAGTFLTLDVLDPRGHGDIYDSYAYKIQ</sequence>
<evidence type="ECO:0000313" key="2">
    <source>
        <dbReference type="Proteomes" id="UP000789920"/>
    </source>
</evidence>
<evidence type="ECO:0000313" key="1">
    <source>
        <dbReference type="EMBL" id="CAG8520571.1"/>
    </source>
</evidence>
<gene>
    <name evidence="1" type="ORF">RPERSI_LOCUS2682</name>
</gene>
<reference evidence="1" key="1">
    <citation type="submission" date="2021-06" db="EMBL/GenBank/DDBJ databases">
        <authorList>
            <person name="Kallberg Y."/>
            <person name="Tangrot J."/>
            <person name="Rosling A."/>
        </authorList>
    </citation>
    <scope>NUCLEOTIDE SEQUENCE</scope>
    <source>
        <strain evidence="1">MA461A</strain>
    </source>
</reference>
<accession>A0ACA9LAY8</accession>
<dbReference type="Proteomes" id="UP000789920">
    <property type="component" value="Unassembled WGS sequence"/>
</dbReference>
<keyword evidence="2" id="KW-1185">Reference proteome</keyword>
<comment type="caution">
    <text evidence="1">The sequence shown here is derived from an EMBL/GenBank/DDBJ whole genome shotgun (WGS) entry which is preliminary data.</text>
</comment>
<organism evidence="1 2">
    <name type="scientific">Racocetra persica</name>
    <dbReference type="NCBI Taxonomy" id="160502"/>
    <lineage>
        <taxon>Eukaryota</taxon>
        <taxon>Fungi</taxon>
        <taxon>Fungi incertae sedis</taxon>
        <taxon>Mucoromycota</taxon>
        <taxon>Glomeromycotina</taxon>
        <taxon>Glomeromycetes</taxon>
        <taxon>Diversisporales</taxon>
        <taxon>Gigasporaceae</taxon>
        <taxon>Racocetra</taxon>
    </lineage>
</organism>
<name>A0ACA9LAY8_9GLOM</name>
<protein>
    <submittedName>
        <fullName evidence="1">10693_t:CDS:1</fullName>
    </submittedName>
</protein>
<proteinExistence type="predicted"/>